<dbReference type="Ensembl" id="ENSATET00000052804.2">
    <property type="protein sequence ID" value="ENSATEP00000071399.2"/>
    <property type="gene ID" value="ENSATEG00000029479.2"/>
</dbReference>
<feature type="transmembrane region" description="Helical" evidence="10">
    <location>
        <begin position="375"/>
        <end position="399"/>
    </location>
</feature>
<proteinExistence type="inferred from homology"/>
<dbReference type="GO" id="GO:0030593">
    <property type="term" value="P:neutrophil chemotaxis"/>
    <property type="evidence" value="ECO:0007669"/>
    <property type="project" value="TreeGrafter"/>
</dbReference>
<feature type="transmembrane region" description="Helical" evidence="10">
    <location>
        <begin position="6"/>
        <end position="26"/>
    </location>
</feature>
<keyword evidence="4 8" id="KW-0297">G-protein coupled receptor</keyword>
<evidence type="ECO:0000256" key="4">
    <source>
        <dbReference type="ARBA" id="ARBA00023040"/>
    </source>
</evidence>
<evidence type="ECO:0000256" key="2">
    <source>
        <dbReference type="ARBA" id="ARBA00022692"/>
    </source>
</evidence>
<dbReference type="PANTHER" id="PTHR10489:SF930">
    <property type="entry name" value="C-X-C CHEMOKINE RECEPTOR TYPE 1-LIKE"/>
    <property type="match status" value="1"/>
</dbReference>
<dbReference type="SUPFAM" id="SSF81321">
    <property type="entry name" value="Family A G protein-coupled receptor-like"/>
    <property type="match status" value="1"/>
</dbReference>
<dbReference type="GeneTree" id="ENSGT01050000244848"/>
<dbReference type="PROSITE" id="PS50262">
    <property type="entry name" value="G_PROTEIN_RECEP_F1_2"/>
    <property type="match status" value="1"/>
</dbReference>
<comment type="subcellular location">
    <subcellularLocation>
        <location evidence="1">Membrane</location>
    </subcellularLocation>
</comment>
<gene>
    <name evidence="12" type="primary">KCNH8</name>
</gene>
<feature type="domain" description="G-protein coupled receptors family 1 profile" evidence="11">
    <location>
        <begin position="144"/>
        <end position="396"/>
    </location>
</feature>
<keyword evidence="5 10" id="KW-0472">Membrane</keyword>
<dbReference type="InterPro" id="IPR050119">
    <property type="entry name" value="CCR1-9-like"/>
</dbReference>
<dbReference type="GO" id="GO:0016493">
    <property type="term" value="F:C-C chemokine receptor activity"/>
    <property type="evidence" value="ECO:0007669"/>
    <property type="project" value="TreeGrafter"/>
</dbReference>
<feature type="transmembrane region" description="Helical" evidence="10">
    <location>
        <begin position="299"/>
        <end position="322"/>
    </location>
</feature>
<dbReference type="PROSITE" id="PS00237">
    <property type="entry name" value="G_PROTEIN_RECEP_F1_1"/>
    <property type="match status" value="1"/>
</dbReference>
<sequence length="440" mass="49926">MNQTFMYCYCCYMLLHFCFTFHHVCFNKKKKKKKKNLIADLEEGNRKCGQLTMKKAHIVSFFSTNSFGCQAIAVFESRRSPTEVMSTTYIFTDDYFENDTSHNNLTNYIPDQDILSCETKPLEPAAALILCLINAAIFLLAIPGNLLVGCVISSSINALTPSDMYLFHLTIADGLMALTIPFSATAMIQGWIFEDFMCKLISFVFDVNFYTSIIFLVCISVDRYLVIVHARETYKHRKRMCSWILCAAVWGLGLALAAPSFFHQVSKISNDSEILICSETYDKDNAALWRLAIRGVHHIFGFLLPLGVMITCYSITIARLLHTRGFHKHRAMKVIIVLVVAFLLCWTPYHLTTIVDTLLRGHVIPFDCAVRSSVSTALTVTNTLALLHSCINPFLYAFVGQRFRKKIMHLSQRKLRKERMSMSKFSRSTSQTSEGSGAVF</sequence>
<dbReference type="AlphaFoldDB" id="A0A7N6C3U8"/>
<evidence type="ECO:0000256" key="6">
    <source>
        <dbReference type="ARBA" id="ARBA00023170"/>
    </source>
</evidence>
<feature type="transmembrane region" description="Helical" evidence="10">
    <location>
        <begin position="125"/>
        <end position="152"/>
    </location>
</feature>
<feature type="transmembrane region" description="Helical" evidence="10">
    <location>
        <begin position="164"/>
        <end position="188"/>
    </location>
</feature>
<dbReference type="InterPro" id="IPR000276">
    <property type="entry name" value="GPCR_Rhodpsn"/>
</dbReference>
<dbReference type="Proteomes" id="UP000265040">
    <property type="component" value="Chromosome 2"/>
</dbReference>
<dbReference type="GO" id="GO:0009897">
    <property type="term" value="C:external side of plasma membrane"/>
    <property type="evidence" value="ECO:0007669"/>
    <property type="project" value="TreeGrafter"/>
</dbReference>
<dbReference type="GO" id="GO:0019957">
    <property type="term" value="F:C-C chemokine binding"/>
    <property type="evidence" value="ECO:0007669"/>
    <property type="project" value="TreeGrafter"/>
</dbReference>
<reference evidence="12" key="1">
    <citation type="submission" date="2021-04" db="EMBL/GenBank/DDBJ databases">
        <authorList>
            <consortium name="Wellcome Sanger Institute Data Sharing"/>
        </authorList>
    </citation>
    <scope>NUCLEOTIDE SEQUENCE [LARGE SCALE GENOMIC DNA]</scope>
</reference>
<feature type="transmembrane region" description="Helical" evidence="10">
    <location>
        <begin position="242"/>
        <end position="262"/>
    </location>
</feature>
<feature type="transmembrane region" description="Helical" evidence="10">
    <location>
        <begin position="200"/>
        <end position="221"/>
    </location>
</feature>
<dbReference type="GO" id="GO:0019722">
    <property type="term" value="P:calcium-mediated signaling"/>
    <property type="evidence" value="ECO:0007669"/>
    <property type="project" value="TreeGrafter"/>
</dbReference>
<evidence type="ECO:0000256" key="5">
    <source>
        <dbReference type="ARBA" id="ARBA00023136"/>
    </source>
</evidence>
<feature type="transmembrane region" description="Helical" evidence="10">
    <location>
        <begin position="334"/>
        <end position="355"/>
    </location>
</feature>
<protein>
    <recommendedName>
        <fullName evidence="11">G-protein coupled receptors family 1 profile domain-containing protein</fullName>
    </recommendedName>
</protein>
<keyword evidence="2 8" id="KW-0812">Transmembrane</keyword>
<keyword evidence="7 8" id="KW-0807">Transducer</keyword>
<dbReference type="InterPro" id="IPR017452">
    <property type="entry name" value="GPCR_Rhodpsn_7TM"/>
</dbReference>
<evidence type="ECO:0000256" key="1">
    <source>
        <dbReference type="ARBA" id="ARBA00004370"/>
    </source>
</evidence>
<accession>A0A7N6C3U8</accession>
<dbReference type="PRINTS" id="PR01157">
    <property type="entry name" value="P2YPURNOCPTR"/>
</dbReference>
<reference evidence="12" key="2">
    <citation type="submission" date="2025-08" db="UniProtKB">
        <authorList>
            <consortium name="Ensembl"/>
        </authorList>
    </citation>
    <scope>IDENTIFICATION</scope>
</reference>
<evidence type="ECO:0000259" key="11">
    <source>
        <dbReference type="PROSITE" id="PS50262"/>
    </source>
</evidence>
<evidence type="ECO:0000256" key="3">
    <source>
        <dbReference type="ARBA" id="ARBA00022989"/>
    </source>
</evidence>
<dbReference type="Pfam" id="PF00001">
    <property type="entry name" value="7tm_1"/>
    <property type="match status" value="1"/>
</dbReference>
<evidence type="ECO:0000256" key="10">
    <source>
        <dbReference type="SAM" id="Phobius"/>
    </source>
</evidence>
<evidence type="ECO:0000313" key="12">
    <source>
        <dbReference type="Ensembl" id="ENSATEP00000071399.2"/>
    </source>
</evidence>
<dbReference type="PANTHER" id="PTHR10489">
    <property type="entry name" value="CELL ADHESION MOLECULE"/>
    <property type="match status" value="1"/>
</dbReference>
<dbReference type="GO" id="GO:0006955">
    <property type="term" value="P:immune response"/>
    <property type="evidence" value="ECO:0007669"/>
    <property type="project" value="TreeGrafter"/>
</dbReference>
<evidence type="ECO:0000313" key="13">
    <source>
        <dbReference type="Proteomes" id="UP000265040"/>
    </source>
</evidence>
<keyword evidence="13" id="KW-1185">Reference proteome</keyword>
<organism evidence="12 13">
    <name type="scientific">Anabas testudineus</name>
    <name type="common">Climbing perch</name>
    <name type="synonym">Anthias testudineus</name>
    <dbReference type="NCBI Taxonomy" id="64144"/>
    <lineage>
        <taxon>Eukaryota</taxon>
        <taxon>Metazoa</taxon>
        <taxon>Chordata</taxon>
        <taxon>Craniata</taxon>
        <taxon>Vertebrata</taxon>
        <taxon>Euteleostomi</taxon>
        <taxon>Actinopterygii</taxon>
        <taxon>Neopterygii</taxon>
        <taxon>Teleostei</taxon>
        <taxon>Neoteleostei</taxon>
        <taxon>Acanthomorphata</taxon>
        <taxon>Anabantaria</taxon>
        <taxon>Anabantiformes</taxon>
        <taxon>Anabantoidei</taxon>
        <taxon>Anabantidae</taxon>
        <taxon>Anabas</taxon>
    </lineage>
</organism>
<feature type="region of interest" description="Disordered" evidence="9">
    <location>
        <begin position="418"/>
        <end position="440"/>
    </location>
</feature>
<name>A0A7N6C3U8_ANATE</name>
<evidence type="ECO:0000256" key="8">
    <source>
        <dbReference type="RuleBase" id="RU000688"/>
    </source>
</evidence>
<evidence type="ECO:0000256" key="9">
    <source>
        <dbReference type="SAM" id="MobiDB-lite"/>
    </source>
</evidence>
<dbReference type="InParanoid" id="A0A7N6C3U8"/>
<dbReference type="GO" id="GO:0007204">
    <property type="term" value="P:positive regulation of cytosolic calcium ion concentration"/>
    <property type="evidence" value="ECO:0007669"/>
    <property type="project" value="TreeGrafter"/>
</dbReference>
<reference evidence="12" key="3">
    <citation type="submission" date="2025-09" db="UniProtKB">
        <authorList>
            <consortium name="Ensembl"/>
        </authorList>
    </citation>
    <scope>IDENTIFICATION</scope>
</reference>
<keyword evidence="3 10" id="KW-1133">Transmembrane helix</keyword>
<feature type="transmembrane region" description="Helical" evidence="10">
    <location>
        <begin position="56"/>
        <end position="75"/>
    </location>
</feature>
<keyword evidence="6 8" id="KW-0675">Receptor</keyword>
<comment type="similarity">
    <text evidence="8">Belongs to the G-protein coupled receptor 1 family.</text>
</comment>
<evidence type="ECO:0000256" key="7">
    <source>
        <dbReference type="ARBA" id="ARBA00023224"/>
    </source>
</evidence>
<feature type="compositionally biased region" description="Polar residues" evidence="9">
    <location>
        <begin position="423"/>
        <end position="440"/>
    </location>
</feature>
<dbReference type="PRINTS" id="PR00237">
    <property type="entry name" value="GPCRRHODOPSN"/>
</dbReference>
<dbReference type="Gene3D" id="1.20.1070.10">
    <property type="entry name" value="Rhodopsin 7-helix transmembrane proteins"/>
    <property type="match status" value="1"/>
</dbReference>